<dbReference type="STRING" id="90262.A0A1X2IMP3"/>
<keyword evidence="4 7" id="KW-1133">Transmembrane helix</keyword>
<proteinExistence type="inferred from homology"/>
<gene>
    <name evidence="9" type="ORF">BCR42DRAFT_482055</name>
</gene>
<feature type="transmembrane region" description="Helical" evidence="7">
    <location>
        <begin position="456"/>
        <end position="477"/>
    </location>
</feature>
<accession>A0A1X2IMP3</accession>
<feature type="transmembrane region" description="Helical" evidence="7">
    <location>
        <begin position="598"/>
        <end position="621"/>
    </location>
</feature>
<feature type="transmembrane region" description="Helical" evidence="7">
    <location>
        <begin position="497"/>
        <end position="515"/>
    </location>
</feature>
<dbReference type="GO" id="GO:0015179">
    <property type="term" value="F:L-amino acid transmembrane transporter activity"/>
    <property type="evidence" value="ECO:0007669"/>
    <property type="project" value="TreeGrafter"/>
</dbReference>
<feature type="transmembrane region" description="Helical" evidence="7">
    <location>
        <begin position="413"/>
        <end position="435"/>
    </location>
</feature>
<dbReference type="OrthoDB" id="1684102at2759"/>
<evidence type="ECO:0000256" key="2">
    <source>
        <dbReference type="ARBA" id="ARBA00008066"/>
    </source>
</evidence>
<evidence type="ECO:0000256" key="5">
    <source>
        <dbReference type="ARBA" id="ARBA00023136"/>
    </source>
</evidence>
<feature type="transmembrane region" description="Helical" evidence="7">
    <location>
        <begin position="745"/>
        <end position="763"/>
    </location>
</feature>
<evidence type="ECO:0000256" key="3">
    <source>
        <dbReference type="ARBA" id="ARBA00022692"/>
    </source>
</evidence>
<keyword evidence="5 7" id="KW-0472">Membrane</keyword>
<feature type="transmembrane region" description="Helical" evidence="7">
    <location>
        <begin position="712"/>
        <end position="733"/>
    </location>
</feature>
<evidence type="ECO:0000256" key="7">
    <source>
        <dbReference type="SAM" id="Phobius"/>
    </source>
</evidence>
<feature type="region of interest" description="Disordered" evidence="6">
    <location>
        <begin position="205"/>
        <end position="256"/>
    </location>
</feature>
<feature type="transmembrane region" description="Helical" evidence="7">
    <location>
        <begin position="563"/>
        <end position="586"/>
    </location>
</feature>
<comment type="caution">
    <text evidence="9">The sequence shown here is derived from an EMBL/GenBank/DDBJ whole genome shotgun (WGS) entry which is preliminary data.</text>
</comment>
<evidence type="ECO:0000259" key="8">
    <source>
        <dbReference type="Pfam" id="PF01490"/>
    </source>
</evidence>
<evidence type="ECO:0000313" key="10">
    <source>
        <dbReference type="Proteomes" id="UP000193560"/>
    </source>
</evidence>
<dbReference type="GO" id="GO:0005774">
    <property type="term" value="C:vacuolar membrane"/>
    <property type="evidence" value="ECO:0007669"/>
    <property type="project" value="TreeGrafter"/>
</dbReference>
<evidence type="ECO:0000256" key="6">
    <source>
        <dbReference type="SAM" id="MobiDB-lite"/>
    </source>
</evidence>
<protein>
    <submittedName>
        <fullName evidence="9">Transmembrane amino acid transporter protein-domain-containing protein</fullName>
    </submittedName>
</protein>
<feature type="region of interest" description="Disordered" evidence="6">
    <location>
        <begin position="285"/>
        <end position="335"/>
    </location>
</feature>
<evidence type="ECO:0000256" key="1">
    <source>
        <dbReference type="ARBA" id="ARBA00004141"/>
    </source>
</evidence>
<name>A0A1X2IMP3_9FUNG</name>
<feature type="transmembrane region" description="Helical" evidence="7">
    <location>
        <begin position="641"/>
        <end position="666"/>
    </location>
</feature>
<feature type="compositionally biased region" description="Low complexity" evidence="6">
    <location>
        <begin position="226"/>
        <end position="235"/>
    </location>
</feature>
<sequence>MERTLTIDLPVEQVAKVVKRHLVYPQVPVPPFGGESSLIPTPLKGKASRKQRQQDQQQKQSQKQKQSQQRKQQPELELELERQQQQEQQEQQEHSQQLFHHQHKDESFNTHHLLSSGSILDDIYKWTAHVEHLEQRRQRTQSISLPATRTPVTDPLLQSLKQPGGFRRHFVLTKAARQGKRPPNFVTSSFVEFLCLYGHFGGEDLSDTDDSSSASDDDYDDDDGSSDQSSGSSDSENYTGTRGGRGDKGKHHHNHRPLHEQEEGNVMAYGGPLLHHASLSSIAHKNNQQKRYGAAAVTPDRSTGPSDSTTTTASTSSSSQHQQQHQQHGSMSYGSSSTLPFPVSAMANGDHHQPLQFRHLHARETMPLLSRSRPGQTLQGKATPGKAMFLLLKSFVTTGIMFLPKAFENGGLLFSILAMTAWALISLWSFLLLVQTRLVIPASFSDMGSVLYGPKMRAAVLMTITLSQIGFVCAYMVFVAENLQSLVLTFSKCRVMIPMHLLILAQSFAFIPLAMIRKIQRLSVFALIADVFIVIGLSYLFYYDFKELASVGVADTVSLWNSTYFPLFIGTCAFTYEGIGLVIPITESMKEPQQFPAVLRRALFIITCLFVSMGALSYMTFGDQVQTIILLNLPSKDPMVSSIQTLYSLAICLSIPLQLFPAIRIMENGLFTTRSGKNNAVVKWQKNVFRVLVVFLCAWIGIVGSKDKLDKFVPLIGAIFCIPLCYIFPPLFHLRALSLPPIRRFANYLLILFGVLCMTWVATSTLSQWNSAEVVDPVKQCILHRS</sequence>
<dbReference type="EMBL" id="MCGE01000008">
    <property type="protein sequence ID" value="ORZ19048.1"/>
    <property type="molecule type" value="Genomic_DNA"/>
</dbReference>
<feature type="compositionally biased region" description="Low complexity" evidence="6">
    <location>
        <begin position="54"/>
        <end position="71"/>
    </location>
</feature>
<dbReference type="InterPro" id="IPR013057">
    <property type="entry name" value="AA_transpt_TM"/>
</dbReference>
<evidence type="ECO:0000256" key="4">
    <source>
        <dbReference type="ARBA" id="ARBA00022989"/>
    </source>
</evidence>
<dbReference type="PANTHER" id="PTHR22950">
    <property type="entry name" value="AMINO ACID TRANSPORTER"/>
    <property type="match status" value="1"/>
</dbReference>
<comment type="similarity">
    <text evidence="2">Belongs to the amino acid/polyamine transporter 2 family.</text>
</comment>
<keyword evidence="3 7" id="KW-0812">Transmembrane</keyword>
<dbReference type="AlphaFoldDB" id="A0A1X2IMP3"/>
<feature type="transmembrane region" description="Helical" evidence="7">
    <location>
        <begin position="687"/>
        <end position="706"/>
    </location>
</feature>
<dbReference type="Proteomes" id="UP000193560">
    <property type="component" value="Unassembled WGS sequence"/>
</dbReference>
<dbReference type="PANTHER" id="PTHR22950:SF666">
    <property type="entry name" value="VACUOLAR AMINO ACID TRANSPORTER 4"/>
    <property type="match status" value="1"/>
</dbReference>
<feature type="region of interest" description="Disordered" evidence="6">
    <location>
        <begin position="26"/>
        <end position="106"/>
    </location>
</feature>
<feature type="compositionally biased region" description="Low complexity" evidence="6">
    <location>
        <begin position="85"/>
        <end position="99"/>
    </location>
</feature>
<organism evidence="9 10">
    <name type="scientific">Absidia repens</name>
    <dbReference type="NCBI Taxonomy" id="90262"/>
    <lineage>
        <taxon>Eukaryota</taxon>
        <taxon>Fungi</taxon>
        <taxon>Fungi incertae sedis</taxon>
        <taxon>Mucoromycota</taxon>
        <taxon>Mucoromycotina</taxon>
        <taxon>Mucoromycetes</taxon>
        <taxon>Mucorales</taxon>
        <taxon>Cunninghamellaceae</taxon>
        <taxon>Absidia</taxon>
    </lineage>
</organism>
<keyword evidence="10" id="KW-1185">Reference proteome</keyword>
<feature type="compositionally biased region" description="Low complexity" evidence="6">
    <location>
        <begin position="302"/>
        <end position="335"/>
    </location>
</feature>
<comment type="subcellular location">
    <subcellularLocation>
        <location evidence="1">Membrane</location>
        <topology evidence="1">Multi-pass membrane protein</topology>
    </subcellularLocation>
</comment>
<reference evidence="9 10" key="1">
    <citation type="submission" date="2016-07" db="EMBL/GenBank/DDBJ databases">
        <title>Pervasive Adenine N6-methylation of Active Genes in Fungi.</title>
        <authorList>
            <consortium name="DOE Joint Genome Institute"/>
            <person name="Mondo S.J."/>
            <person name="Dannebaum R.O."/>
            <person name="Kuo R.C."/>
            <person name="Labutti K."/>
            <person name="Haridas S."/>
            <person name="Kuo A."/>
            <person name="Salamov A."/>
            <person name="Ahrendt S.R."/>
            <person name="Lipzen A."/>
            <person name="Sullivan W."/>
            <person name="Andreopoulos W.B."/>
            <person name="Clum A."/>
            <person name="Lindquist E."/>
            <person name="Daum C."/>
            <person name="Ramamoorthy G.K."/>
            <person name="Gryganskyi A."/>
            <person name="Culley D."/>
            <person name="Magnuson J.K."/>
            <person name="James T.Y."/>
            <person name="O'Malley M.A."/>
            <person name="Stajich J.E."/>
            <person name="Spatafora J.W."/>
            <person name="Visel A."/>
            <person name="Grigoriev I.V."/>
        </authorList>
    </citation>
    <scope>NUCLEOTIDE SEQUENCE [LARGE SCALE GENOMIC DNA]</scope>
    <source>
        <strain evidence="9 10">NRRL 1336</strain>
    </source>
</reference>
<feature type="transmembrane region" description="Helical" evidence="7">
    <location>
        <begin position="522"/>
        <end position="543"/>
    </location>
</feature>
<dbReference type="Pfam" id="PF01490">
    <property type="entry name" value="Aa_trans"/>
    <property type="match status" value="1"/>
</dbReference>
<evidence type="ECO:0000313" key="9">
    <source>
        <dbReference type="EMBL" id="ORZ19048.1"/>
    </source>
</evidence>
<feature type="domain" description="Amino acid transporter transmembrane" evidence="8">
    <location>
        <begin position="381"/>
        <end position="764"/>
    </location>
</feature>
<feature type="compositionally biased region" description="Acidic residues" evidence="6">
    <location>
        <begin position="205"/>
        <end position="225"/>
    </location>
</feature>